<dbReference type="GeneID" id="106155636"/>
<evidence type="ECO:0000313" key="2">
    <source>
        <dbReference type="Proteomes" id="UP000085678"/>
    </source>
</evidence>
<evidence type="ECO:0000313" key="3">
    <source>
        <dbReference type="RefSeq" id="XP_013386007.1"/>
    </source>
</evidence>
<organism evidence="2 3">
    <name type="scientific">Lingula anatina</name>
    <name type="common">Brachiopod</name>
    <name type="synonym">Lingula unguis</name>
    <dbReference type="NCBI Taxonomy" id="7574"/>
    <lineage>
        <taxon>Eukaryota</taxon>
        <taxon>Metazoa</taxon>
        <taxon>Spiralia</taxon>
        <taxon>Lophotrochozoa</taxon>
        <taxon>Brachiopoda</taxon>
        <taxon>Linguliformea</taxon>
        <taxon>Lingulata</taxon>
        <taxon>Lingulida</taxon>
        <taxon>Linguloidea</taxon>
        <taxon>Lingulidae</taxon>
        <taxon>Lingula</taxon>
    </lineage>
</organism>
<dbReference type="OMA" id="INANDSW"/>
<dbReference type="AlphaFoldDB" id="A0A1S3HJ14"/>
<dbReference type="PANTHER" id="PTHR13225:SF3">
    <property type="entry name" value="UPF0489 PROTEIN C5ORF22"/>
    <property type="match status" value="1"/>
</dbReference>
<comment type="similarity">
    <text evidence="1">Belongs to the UPF0489 family.</text>
</comment>
<proteinExistence type="inferred from homology"/>
<dbReference type="InParanoid" id="A0A1S3HJ14"/>
<dbReference type="PANTHER" id="PTHR13225">
    <property type="entry name" value="MISEXPRESSION SUPPRESSOR OF RAS 6"/>
    <property type="match status" value="1"/>
</dbReference>
<keyword evidence="2" id="KW-1185">Reference proteome</keyword>
<gene>
    <name evidence="3" type="primary">LOC106155636</name>
</gene>
<accession>A0A1S3HJ14</accession>
<dbReference type="KEGG" id="lak:106155636"/>
<dbReference type="Pfam" id="PF12640">
    <property type="entry name" value="UPF0489"/>
    <property type="match status" value="1"/>
</dbReference>
<reference evidence="3" key="1">
    <citation type="submission" date="2025-08" db="UniProtKB">
        <authorList>
            <consortium name="RefSeq"/>
        </authorList>
    </citation>
    <scope>IDENTIFICATION</scope>
    <source>
        <tissue evidence="3">Gonads</tissue>
    </source>
</reference>
<evidence type="ECO:0000256" key="1">
    <source>
        <dbReference type="ARBA" id="ARBA00007099"/>
    </source>
</evidence>
<protein>
    <submittedName>
        <fullName evidence="3">Uncharacterized protein LOC106155636</fullName>
    </submittedName>
</protein>
<dbReference type="RefSeq" id="XP_013386007.1">
    <property type="nucleotide sequence ID" value="XM_013530553.1"/>
</dbReference>
<dbReference type="Proteomes" id="UP000085678">
    <property type="component" value="Unplaced"/>
</dbReference>
<dbReference type="OrthoDB" id="418142at2759"/>
<dbReference type="InterPro" id="IPR024131">
    <property type="entry name" value="UPF0489"/>
</dbReference>
<name>A0A1S3HJ14_LINAN</name>
<sequence>MGMRAVRRLLKSSIAFQLGLLCFVVALTVVVTCWLMQTPGFRMTTPEVKVVVFEEHHEVLRYWFAEAEAGSFPQSGNTLIHIDGHSDEAPPDYYDEYPFFRWPKTPKELVYMLQKNDVFVVEAVMSGLFNRFVWVWPSWDRQNHSGLYRRTVTEIGWFVPNTDEASTAKVFCQCQPDDTNRRVCFYFNEEVAYLSGGTDVVELDPGRCKVETSYISEEVMDQVFIEKFTKENWIDKSETIILDIDEDYFGCESGADPLLQTKINWKLVELLDTLLSMTFCPMNTDDERVSDLFLTKIIETIMRNCEDSDSQNSFCNSKLKLNATFSQVGKYFNSFFRERSAIFCSQLKSSSRTRVKKIVKLLLVMTYDQLKTLTDIGFCMTTTPKSLSGELYKNVPFQVCHGFNTPNESIVTFHSPTEDEIETRSELMQSIISRLSTPRLISICRSFRDGYVPKKHFRHIENNVLNAVKNAFQEAKLTFHYDPGLLGGQRGWEARHEYRKARSTFQS</sequence>